<reference evidence="3" key="1">
    <citation type="submission" date="2017-02" db="UniProtKB">
        <authorList>
            <consortium name="WormBaseParasite"/>
        </authorList>
    </citation>
    <scope>IDENTIFICATION</scope>
</reference>
<evidence type="ECO:0000256" key="1">
    <source>
        <dbReference type="SAM" id="Coils"/>
    </source>
</evidence>
<dbReference type="Proteomes" id="UP000046392">
    <property type="component" value="Unplaced"/>
</dbReference>
<protein>
    <submittedName>
        <fullName evidence="3">Uncharacterized protein</fullName>
    </submittedName>
</protein>
<accession>A0A0N5BB89</accession>
<proteinExistence type="predicted"/>
<name>A0A0N5BB89_STREA</name>
<sequence length="848" mass="98389">MTDQAIPFTFQQGEENVEIFLGAYEAAKKRWADQQKALVRGPNVTEASKTALVKKQTEELQRMLNFYNISERTTYDVPYEWENTTVHPRLEGITKLVLKYLLESKSYKPFLKGSDVDFYNWMTDVMDTIRITVVDEEGFKLANELCMSMTNKFIPRDSEIHLYLQKALRSRVDANGELRNGLMITDLFDEIWQELRNSQVSKKVQVLAKPPTWKYGIDTLGKFNIRYFGYLRQRLGVQNVGAHLDQNLALRKEYYLNYQELIPMAIRKEVRYDVTADTAWDDFITLHLNAESTLKILEDQEKKQKKASEKVKPKSKGNNNFIKNNNFKKFKKRFNNNRKVVNQGNQIGNNNNNSGNYNNNNLRKEIPIKNIIIIIIIKENQVQDMLTAVKLSGVIITCLLIMMMIPSVDARLLPGYKWESCGAPRIPNFYRLTDEYLATVPIRNTTLIAINEDCTPNGEQFPLVGIEVGDLFLQILISAPYRPKEFKYALKPKSYCGLPNAVFLLDSTPHAYIYKDDEVSKAEARETFDTLLKIRLAFLSRCPNWDVESSYETRKTPVVTVSPREEELMLAAIRKADQFQVTQKEGNRVSDNTRSKAIKRTEELLKEYDQLKEYTLTLETQVASLNVDKAHLMQQVRGKASELETSEINRIALSKNADEAKSLSKELEKTRREMLQLFTKEQYANAIETLKKRHTEDIAKMKAQYDNAIREIQTQLDKKESDFKIIGQTRDNLHLELKDINKQAIQFQGDLKQCQIDLQSHIEQLDRSKETLRLREIEIVEKDNKIKEFKKGGEVLGQKLRDQNNKFALAETEYHKMLNKVTSLEEALRNKDIEIANLDEQWKKTLTE</sequence>
<evidence type="ECO:0000313" key="3">
    <source>
        <dbReference type="WBParaSite" id="SPAL_0000329900.1"/>
    </source>
</evidence>
<evidence type="ECO:0000313" key="2">
    <source>
        <dbReference type="Proteomes" id="UP000046392"/>
    </source>
</evidence>
<keyword evidence="1" id="KW-0175">Coiled coil</keyword>
<keyword evidence="2" id="KW-1185">Reference proteome</keyword>
<dbReference type="AlphaFoldDB" id="A0A0N5BB89"/>
<organism evidence="2 3">
    <name type="scientific">Strongyloides papillosus</name>
    <name type="common">Intestinal threadworm</name>
    <dbReference type="NCBI Taxonomy" id="174720"/>
    <lineage>
        <taxon>Eukaryota</taxon>
        <taxon>Metazoa</taxon>
        <taxon>Ecdysozoa</taxon>
        <taxon>Nematoda</taxon>
        <taxon>Chromadorea</taxon>
        <taxon>Rhabditida</taxon>
        <taxon>Tylenchina</taxon>
        <taxon>Panagrolaimomorpha</taxon>
        <taxon>Strongyloidoidea</taxon>
        <taxon>Strongyloididae</taxon>
        <taxon>Strongyloides</taxon>
    </lineage>
</organism>
<feature type="coiled-coil region" evidence="1">
    <location>
        <begin position="653"/>
        <end position="722"/>
    </location>
</feature>
<dbReference type="WBParaSite" id="SPAL_0000329900.1">
    <property type="protein sequence ID" value="SPAL_0000329900.1"/>
    <property type="gene ID" value="SPAL_0000329900"/>
</dbReference>